<feature type="region of interest" description="Disordered" evidence="2">
    <location>
        <begin position="306"/>
        <end position="367"/>
    </location>
</feature>
<dbReference type="SUPFAM" id="SSF57997">
    <property type="entry name" value="Tropomyosin"/>
    <property type="match status" value="1"/>
</dbReference>
<sequence>MNSDITYSLPPPPQGYGIPHQSTPIVQGAYGQYASPTLPGDVDSRLDSICRKLDSMTDQLRSNTEQLRKLDLMESRLSNLESTTVNIKSDMEGMKKGMGEMEKSMNFMNKQFEKNQEEISELRKYVDVTSSDTTKLKESENLLLGEISDIKNELEDLKERHIDLQSRSMRDNLVFTGIVEPQREVDMNTGRPIAEDTESVLRDFLDARMDIRDIAFHRVHRMGKPIAGKSRPIVAKFVLFKDREKVRKLAKEKLSGTAFGINEQYPREINERRKALYPTFKRAKQQGKRANFVLDKLFVDGVMIEAPPSEPGIRSTSQNETTEQTSSNPGAGTGVDGYRGQSNRVNTRGRGQLTSRPRGRGAGPRRR</sequence>
<gene>
    <name evidence="3" type="ORF">FSP39_020789</name>
</gene>
<dbReference type="Proteomes" id="UP001186944">
    <property type="component" value="Unassembled WGS sequence"/>
</dbReference>
<protein>
    <recommendedName>
        <fullName evidence="5">L1 transposable element RRM domain-containing protein</fullName>
    </recommendedName>
</protein>
<dbReference type="AlphaFoldDB" id="A0AA89BMC6"/>
<name>A0AA89BMC6_PINIB</name>
<evidence type="ECO:0000313" key="3">
    <source>
        <dbReference type="EMBL" id="KAK3086594.1"/>
    </source>
</evidence>
<dbReference type="Gene3D" id="3.30.70.1820">
    <property type="entry name" value="L1 transposable element, RRM domain"/>
    <property type="match status" value="1"/>
</dbReference>
<organism evidence="3 4">
    <name type="scientific">Pinctada imbricata</name>
    <name type="common">Atlantic pearl-oyster</name>
    <name type="synonym">Pinctada martensii</name>
    <dbReference type="NCBI Taxonomy" id="66713"/>
    <lineage>
        <taxon>Eukaryota</taxon>
        <taxon>Metazoa</taxon>
        <taxon>Spiralia</taxon>
        <taxon>Lophotrochozoa</taxon>
        <taxon>Mollusca</taxon>
        <taxon>Bivalvia</taxon>
        <taxon>Autobranchia</taxon>
        <taxon>Pteriomorphia</taxon>
        <taxon>Pterioida</taxon>
        <taxon>Pterioidea</taxon>
        <taxon>Pteriidae</taxon>
        <taxon>Pinctada</taxon>
    </lineage>
</organism>
<dbReference type="EMBL" id="VSWD01000012">
    <property type="protein sequence ID" value="KAK3086594.1"/>
    <property type="molecule type" value="Genomic_DNA"/>
</dbReference>
<feature type="compositionally biased region" description="Basic residues" evidence="2">
    <location>
        <begin position="357"/>
        <end position="367"/>
    </location>
</feature>
<keyword evidence="1" id="KW-0175">Coiled coil</keyword>
<comment type="caution">
    <text evidence="3">The sequence shown here is derived from an EMBL/GenBank/DDBJ whole genome shotgun (WGS) entry which is preliminary data.</text>
</comment>
<reference evidence="3" key="1">
    <citation type="submission" date="2019-08" db="EMBL/GenBank/DDBJ databases">
        <title>The improved chromosome-level genome for the pearl oyster Pinctada fucata martensii using PacBio sequencing and Hi-C.</title>
        <authorList>
            <person name="Zheng Z."/>
        </authorList>
    </citation>
    <scope>NUCLEOTIDE SEQUENCE</scope>
    <source>
        <strain evidence="3">ZZ-2019</strain>
        <tissue evidence="3">Adductor muscle</tissue>
    </source>
</reference>
<evidence type="ECO:0000256" key="1">
    <source>
        <dbReference type="SAM" id="Coils"/>
    </source>
</evidence>
<evidence type="ECO:0008006" key="5">
    <source>
        <dbReference type="Google" id="ProtNLM"/>
    </source>
</evidence>
<dbReference type="Gene3D" id="1.20.5.340">
    <property type="match status" value="1"/>
</dbReference>
<evidence type="ECO:0000256" key="2">
    <source>
        <dbReference type="SAM" id="MobiDB-lite"/>
    </source>
</evidence>
<feature type="compositionally biased region" description="Low complexity" evidence="2">
    <location>
        <begin position="315"/>
        <end position="328"/>
    </location>
</feature>
<evidence type="ECO:0000313" key="4">
    <source>
        <dbReference type="Proteomes" id="UP001186944"/>
    </source>
</evidence>
<proteinExistence type="predicted"/>
<feature type="coiled-coil region" evidence="1">
    <location>
        <begin position="140"/>
        <end position="167"/>
    </location>
</feature>
<accession>A0AA89BMC6</accession>
<keyword evidence="4" id="KW-1185">Reference proteome</keyword>